<keyword evidence="2" id="KW-0472">Membrane</keyword>
<evidence type="ECO:0000256" key="2">
    <source>
        <dbReference type="SAM" id="Phobius"/>
    </source>
</evidence>
<proteinExistence type="predicted"/>
<evidence type="ECO:0000313" key="3">
    <source>
        <dbReference type="EMBL" id="WEK38290.1"/>
    </source>
</evidence>
<gene>
    <name evidence="3" type="ORF">P0Y53_12355</name>
</gene>
<dbReference type="EMBL" id="CP119311">
    <property type="protein sequence ID" value="WEK38290.1"/>
    <property type="molecule type" value="Genomic_DNA"/>
</dbReference>
<evidence type="ECO:0000256" key="1">
    <source>
        <dbReference type="SAM" id="Coils"/>
    </source>
</evidence>
<feature type="coiled-coil region" evidence="1">
    <location>
        <begin position="50"/>
        <end position="77"/>
    </location>
</feature>
<name>A0AAJ5WWZ2_9BACT</name>
<reference evidence="3" key="1">
    <citation type="submission" date="2023-03" db="EMBL/GenBank/DDBJ databases">
        <title>Andean soil-derived lignocellulolytic bacterial consortium as a source of novel taxa and putative plastic-active enzymes.</title>
        <authorList>
            <person name="Diaz-Garcia L."/>
            <person name="Chuvochina M."/>
            <person name="Feuerriegel G."/>
            <person name="Bunk B."/>
            <person name="Sproer C."/>
            <person name="Streit W.R."/>
            <person name="Rodriguez L.M."/>
            <person name="Overmann J."/>
            <person name="Jimenez D.J."/>
        </authorList>
    </citation>
    <scope>NUCLEOTIDE SEQUENCE</scope>
    <source>
        <strain evidence="3">MAG 7</strain>
    </source>
</reference>
<keyword evidence="2" id="KW-0812">Transmembrane</keyword>
<sequence length="253" mass="29330">MFSIILVSTTFLFCFGLFVIFRLFQNSKRVNYKIGKMEFLEYKEYLSNTIKTDEQDMLQVEQEVVQLVQEKERLFHQHAVAESIKEHQRIIARILEQWRKTYDHVTKNTAEMSKGKSKAARLKLETAMLSINQETVTAIAELETINSGLASLQEKYKEINIPSDEEKGQKGRAEERIQKLRNLSFNVNSANTNNEFDTVPAYIRRNLELYNTISYIESFYSNVEVKKEDPDDASSTKSTISTINTFLDGQKPD</sequence>
<dbReference type="Proteomes" id="UP001220610">
    <property type="component" value="Chromosome"/>
</dbReference>
<evidence type="ECO:0000313" key="4">
    <source>
        <dbReference type="Proteomes" id="UP001220610"/>
    </source>
</evidence>
<keyword evidence="2" id="KW-1133">Transmembrane helix</keyword>
<dbReference type="AlphaFoldDB" id="A0AAJ5WWZ2"/>
<protein>
    <submittedName>
        <fullName evidence="3">Uncharacterized protein</fullName>
    </submittedName>
</protein>
<accession>A0AAJ5WWZ2</accession>
<keyword evidence="1" id="KW-0175">Coiled coil</keyword>
<feature type="transmembrane region" description="Helical" evidence="2">
    <location>
        <begin position="6"/>
        <end position="24"/>
    </location>
</feature>
<organism evidence="3 4">
    <name type="scientific">Candidatus Pseudobacter hemicellulosilyticus</name>
    <dbReference type="NCBI Taxonomy" id="3121375"/>
    <lineage>
        <taxon>Bacteria</taxon>
        <taxon>Pseudomonadati</taxon>
        <taxon>Bacteroidota</taxon>
        <taxon>Chitinophagia</taxon>
        <taxon>Chitinophagales</taxon>
        <taxon>Chitinophagaceae</taxon>
        <taxon>Pseudobacter</taxon>
    </lineage>
</organism>